<accession>A0A063Y277</accession>
<dbReference type="EMBL" id="JMSZ01000024">
    <property type="protein sequence ID" value="KDE39784.1"/>
    <property type="molecule type" value="Genomic_DNA"/>
</dbReference>
<evidence type="ECO:0000313" key="2">
    <source>
        <dbReference type="Proteomes" id="UP000027318"/>
    </source>
</evidence>
<reference evidence="1 2" key="1">
    <citation type="journal article" date="2005" name="Int. J. Syst. Evol. Microbiol.">
        <title>Nitrincola lacisaponensis gen. nov., sp. nov., a novel alkaliphilic bacterium isolated from an alkaline, saline lake.</title>
        <authorList>
            <person name="Dimitriu P.A."/>
            <person name="Shukla S.K."/>
            <person name="Conradt J."/>
            <person name="Marquez M.C."/>
            <person name="Ventosa A."/>
            <person name="Maglia A."/>
            <person name="Peyton B.M."/>
            <person name="Pinkart H.C."/>
            <person name="Mormile M.R."/>
        </authorList>
    </citation>
    <scope>NUCLEOTIDE SEQUENCE [LARGE SCALE GENOMIC DNA]</scope>
    <source>
        <strain evidence="1 2">4CA</strain>
    </source>
</reference>
<gene>
    <name evidence="1" type="ORF">ADINL_1824</name>
</gene>
<name>A0A063Y277_9GAMM</name>
<dbReference type="RefSeq" id="WP_036546745.1">
    <property type="nucleotide sequence ID" value="NZ_JMSZ01000024.1"/>
</dbReference>
<evidence type="ECO:0000313" key="1">
    <source>
        <dbReference type="EMBL" id="KDE39784.1"/>
    </source>
</evidence>
<dbReference type="Proteomes" id="UP000027318">
    <property type="component" value="Unassembled WGS sequence"/>
</dbReference>
<dbReference type="AlphaFoldDB" id="A0A063Y277"/>
<keyword evidence="2" id="KW-1185">Reference proteome</keyword>
<comment type="caution">
    <text evidence="1">The sequence shown here is derived from an EMBL/GenBank/DDBJ whole genome shotgun (WGS) entry which is preliminary data.</text>
</comment>
<proteinExistence type="predicted"/>
<dbReference type="OrthoDB" id="6693203at2"/>
<dbReference type="STRING" id="267850.ADINL_1824"/>
<sequence length="82" mass="9134">MKIKELIEKLQQYDPEQPIACYSEDEGLRAGDSPAQIFEVLNVSEVEAESSRLDDGTGKPWLKFGKSENASKFVLIEITSDA</sequence>
<protein>
    <submittedName>
        <fullName evidence="1">Uncharacterized protein</fullName>
    </submittedName>
</protein>
<organism evidence="1 2">
    <name type="scientific">Nitrincola lacisaponensis</name>
    <dbReference type="NCBI Taxonomy" id="267850"/>
    <lineage>
        <taxon>Bacteria</taxon>
        <taxon>Pseudomonadati</taxon>
        <taxon>Pseudomonadota</taxon>
        <taxon>Gammaproteobacteria</taxon>
        <taxon>Oceanospirillales</taxon>
        <taxon>Oceanospirillaceae</taxon>
        <taxon>Nitrincola</taxon>
    </lineage>
</organism>